<organism evidence="1 2">
    <name type="scientific">Portunus trituberculatus</name>
    <name type="common">Swimming crab</name>
    <name type="synonym">Neptunus trituberculatus</name>
    <dbReference type="NCBI Taxonomy" id="210409"/>
    <lineage>
        <taxon>Eukaryota</taxon>
        <taxon>Metazoa</taxon>
        <taxon>Ecdysozoa</taxon>
        <taxon>Arthropoda</taxon>
        <taxon>Crustacea</taxon>
        <taxon>Multicrustacea</taxon>
        <taxon>Malacostraca</taxon>
        <taxon>Eumalacostraca</taxon>
        <taxon>Eucarida</taxon>
        <taxon>Decapoda</taxon>
        <taxon>Pleocyemata</taxon>
        <taxon>Brachyura</taxon>
        <taxon>Eubrachyura</taxon>
        <taxon>Portunoidea</taxon>
        <taxon>Portunidae</taxon>
        <taxon>Portuninae</taxon>
        <taxon>Portunus</taxon>
    </lineage>
</organism>
<keyword evidence="2" id="KW-1185">Reference proteome</keyword>
<dbReference type="EMBL" id="VSRR010081322">
    <property type="protein sequence ID" value="MPC89528.1"/>
    <property type="molecule type" value="Genomic_DNA"/>
</dbReference>
<evidence type="ECO:0000313" key="2">
    <source>
        <dbReference type="Proteomes" id="UP000324222"/>
    </source>
</evidence>
<dbReference type="Proteomes" id="UP000324222">
    <property type="component" value="Unassembled WGS sequence"/>
</dbReference>
<sequence length="70" mass="7594">MSNSIISAEIRCQVGVGGVFLELPLTGQLTSLDVYKAVVKQGRTQGVYLLNGKARISSLAKTELFFLYTV</sequence>
<protein>
    <submittedName>
        <fullName evidence="1">Uncharacterized protein</fullName>
    </submittedName>
</protein>
<reference evidence="1 2" key="1">
    <citation type="submission" date="2019-05" db="EMBL/GenBank/DDBJ databases">
        <title>Another draft genome of Portunus trituberculatus and its Hox gene families provides insights of decapod evolution.</title>
        <authorList>
            <person name="Jeong J.-H."/>
            <person name="Song I."/>
            <person name="Kim S."/>
            <person name="Choi T."/>
            <person name="Kim D."/>
            <person name="Ryu S."/>
            <person name="Kim W."/>
        </authorList>
    </citation>
    <scope>NUCLEOTIDE SEQUENCE [LARGE SCALE GENOMIC DNA]</scope>
    <source>
        <tissue evidence="1">Muscle</tissue>
    </source>
</reference>
<accession>A0A5B7J9D3</accession>
<evidence type="ECO:0000313" key="1">
    <source>
        <dbReference type="EMBL" id="MPC89528.1"/>
    </source>
</evidence>
<name>A0A5B7J9D3_PORTR</name>
<comment type="caution">
    <text evidence="1">The sequence shown here is derived from an EMBL/GenBank/DDBJ whole genome shotgun (WGS) entry which is preliminary data.</text>
</comment>
<proteinExistence type="predicted"/>
<gene>
    <name evidence="1" type="ORF">E2C01_084480</name>
</gene>
<dbReference type="AlphaFoldDB" id="A0A5B7J9D3"/>